<sequence length="132" mass="15201">MPRTTEKAQALYQIETEAENTLYADALASSSEDENDYEEDLEDLLTLREVIASDQYLLSRNTSAGWHDIDLLEAYIQDYPNTAFLSLFRMYRASFWQLVEILTLAGGEDYWVQSKTGRPPRPIYPSMIASYL</sequence>
<proteinExistence type="predicted"/>
<dbReference type="InParanoid" id="A0A3N4LE42"/>
<accession>A0A3N4LE42</accession>
<dbReference type="Proteomes" id="UP000267821">
    <property type="component" value="Unassembled WGS sequence"/>
</dbReference>
<evidence type="ECO:0000313" key="2">
    <source>
        <dbReference type="Proteomes" id="UP000267821"/>
    </source>
</evidence>
<name>A0A3N4LE42_9PEZI</name>
<protein>
    <submittedName>
        <fullName evidence="1">Uncharacterized protein</fullName>
    </submittedName>
</protein>
<gene>
    <name evidence="1" type="ORF">L211DRAFT_895539</name>
</gene>
<organism evidence="1 2">
    <name type="scientific">Terfezia boudieri ATCC MYA-4762</name>
    <dbReference type="NCBI Taxonomy" id="1051890"/>
    <lineage>
        <taxon>Eukaryota</taxon>
        <taxon>Fungi</taxon>
        <taxon>Dikarya</taxon>
        <taxon>Ascomycota</taxon>
        <taxon>Pezizomycotina</taxon>
        <taxon>Pezizomycetes</taxon>
        <taxon>Pezizales</taxon>
        <taxon>Pezizaceae</taxon>
        <taxon>Terfezia</taxon>
    </lineage>
</organism>
<dbReference type="EMBL" id="ML121580">
    <property type="protein sequence ID" value="RPB19968.1"/>
    <property type="molecule type" value="Genomic_DNA"/>
</dbReference>
<keyword evidence="2" id="KW-1185">Reference proteome</keyword>
<dbReference type="AlphaFoldDB" id="A0A3N4LE42"/>
<reference evidence="1 2" key="1">
    <citation type="journal article" date="2018" name="Nat. Ecol. Evol.">
        <title>Pezizomycetes genomes reveal the molecular basis of ectomycorrhizal truffle lifestyle.</title>
        <authorList>
            <person name="Murat C."/>
            <person name="Payen T."/>
            <person name="Noel B."/>
            <person name="Kuo A."/>
            <person name="Morin E."/>
            <person name="Chen J."/>
            <person name="Kohler A."/>
            <person name="Krizsan K."/>
            <person name="Balestrini R."/>
            <person name="Da Silva C."/>
            <person name="Montanini B."/>
            <person name="Hainaut M."/>
            <person name="Levati E."/>
            <person name="Barry K.W."/>
            <person name="Belfiori B."/>
            <person name="Cichocki N."/>
            <person name="Clum A."/>
            <person name="Dockter R.B."/>
            <person name="Fauchery L."/>
            <person name="Guy J."/>
            <person name="Iotti M."/>
            <person name="Le Tacon F."/>
            <person name="Lindquist E.A."/>
            <person name="Lipzen A."/>
            <person name="Malagnac F."/>
            <person name="Mello A."/>
            <person name="Molinier V."/>
            <person name="Miyauchi S."/>
            <person name="Poulain J."/>
            <person name="Riccioni C."/>
            <person name="Rubini A."/>
            <person name="Sitrit Y."/>
            <person name="Splivallo R."/>
            <person name="Traeger S."/>
            <person name="Wang M."/>
            <person name="Zifcakova L."/>
            <person name="Wipf D."/>
            <person name="Zambonelli A."/>
            <person name="Paolocci F."/>
            <person name="Nowrousian M."/>
            <person name="Ottonello S."/>
            <person name="Baldrian P."/>
            <person name="Spatafora J.W."/>
            <person name="Henrissat B."/>
            <person name="Nagy L.G."/>
            <person name="Aury J.M."/>
            <person name="Wincker P."/>
            <person name="Grigoriev I.V."/>
            <person name="Bonfante P."/>
            <person name="Martin F.M."/>
        </authorList>
    </citation>
    <scope>NUCLEOTIDE SEQUENCE [LARGE SCALE GENOMIC DNA]</scope>
    <source>
        <strain evidence="1 2">ATCC MYA-4762</strain>
    </source>
</reference>
<evidence type="ECO:0000313" key="1">
    <source>
        <dbReference type="EMBL" id="RPB19968.1"/>
    </source>
</evidence>